<feature type="domain" description="FAD-binding" evidence="1">
    <location>
        <begin position="4"/>
        <end position="126"/>
    </location>
</feature>
<organism evidence="2 3">
    <name type="scientific">Sphingomonas mollis</name>
    <dbReference type="NCBI Taxonomy" id="2795726"/>
    <lineage>
        <taxon>Bacteria</taxon>
        <taxon>Pseudomonadati</taxon>
        <taxon>Pseudomonadota</taxon>
        <taxon>Alphaproteobacteria</taxon>
        <taxon>Sphingomonadales</taxon>
        <taxon>Sphingomonadaceae</taxon>
        <taxon>Sphingomonas</taxon>
    </lineage>
</organism>
<dbReference type="PANTHER" id="PTHR42685:SF22">
    <property type="entry name" value="CONDITIONED MEDIUM FACTOR RECEPTOR 1"/>
    <property type="match status" value="1"/>
</dbReference>
<dbReference type="Proteomes" id="UP000640426">
    <property type="component" value="Unassembled WGS sequence"/>
</dbReference>
<evidence type="ECO:0000313" key="2">
    <source>
        <dbReference type="EMBL" id="MBJ6122401.1"/>
    </source>
</evidence>
<dbReference type="EMBL" id="JAELXS010000006">
    <property type="protein sequence ID" value="MBJ6122401.1"/>
    <property type="molecule type" value="Genomic_DNA"/>
</dbReference>
<sequence>MRRTPALILGGGPAGTAAAIALAQFGGERPLLLERSRETGNALCGGFLSWRSLDTLATLGIAADDLNRARITRTRLFAGSAMAEAPLPRPALAVSRHRLDTLLMARAATVAAVERGVAVRAIEDDTIRLADGGTLTTDALFLATGKHDLRGLARPEDARGADPTLGLRVRLTPHPALGALVGDAIELHLFDRGYAGLAVQEDGSANLCLAVRRSRLTEAGSPAALLTALADRSPALADRLAYMAPGEPIDAIANVPYGWRQRDGVAGLFRLGDQAGVIPSLAGEGMGIALASGIAAARAHAGGGPAAAARWQTRFARTLARPIGVADWLRTLAEGRAAPWMVRASHPALIRLIAHATRLKTGVIPTT</sequence>
<dbReference type="RefSeq" id="WP_199038045.1">
    <property type="nucleotide sequence ID" value="NZ_JAELXS010000006.1"/>
</dbReference>
<dbReference type="PRINTS" id="PR00411">
    <property type="entry name" value="PNDRDTASEI"/>
</dbReference>
<name>A0ABS0XQT9_9SPHN</name>
<dbReference type="InterPro" id="IPR036188">
    <property type="entry name" value="FAD/NAD-bd_sf"/>
</dbReference>
<keyword evidence="3" id="KW-1185">Reference proteome</keyword>
<accession>A0ABS0XQT9</accession>
<proteinExistence type="predicted"/>
<keyword evidence="2" id="KW-0503">Monooxygenase</keyword>
<reference evidence="3" key="1">
    <citation type="submission" date="2020-12" db="EMBL/GenBank/DDBJ databases">
        <title>Hymenobacter sp.</title>
        <authorList>
            <person name="Kim M.K."/>
        </authorList>
    </citation>
    <scope>NUCLEOTIDE SEQUENCE [LARGE SCALE GENOMIC DNA]</scope>
    <source>
        <strain evidence="3">BT553</strain>
    </source>
</reference>
<evidence type="ECO:0000313" key="3">
    <source>
        <dbReference type="Proteomes" id="UP000640426"/>
    </source>
</evidence>
<comment type="caution">
    <text evidence="2">The sequence shown here is derived from an EMBL/GenBank/DDBJ whole genome shotgun (WGS) entry which is preliminary data.</text>
</comment>
<dbReference type="Pfam" id="PF01494">
    <property type="entry name" value="FAD_binding_3"/>
    <property type="match status" value="1"/>
</dbReference>
<dbReference type="SUPFAM" id="SSF51905">
    <property type="entry name" value="FAD/NAD(P)-binding domain"/>
    <property type="match status" value="1"/>
</dbReference>
<evidence type="ECO:0000259" key="1">
    <source>
        <dbReference type="Pfam" id="PF01494"/>
    </source>
</evidence>
<dbReference type="GO" id="GO:0004497">
    <property type="term" value="F:monooxygenase activity"/>
    <property type="evidence" value="ECO:0007669"/>
    <property type="project" value="UniProtKB-KW"/>
</dbReference>
<gene>
    <name evidence="2" type="ORF">JAO74_11425</name>
</gene>
<dbReference type="InterPro" id="IPR050407">
    <property type="entry name" value="Geranylgeranyl_reductase"/>
</dbReference>
<dbReference type="PANTHER" id="PTHR42685">
    <property type="entry name" value="GERANYLGERANYL DIPHOSPHATE REDUCTASE"/>
    <property type="match status" value="1"/>
</dbReference>
<dbReference type="Gene3D" id="3.50.50.60">
    <property type="entry name" value="FAD/NAD(P)-binding domain"/>
    <property type="match status" value="1"/>
</dbReference>
<protein>
    <submittedName>
        <fullName evidence="2">FAD-dependent monooxygenase</fullName>
    </submittedName>
</protein>
<keyword evidence="2" id="KW-0560">Oxidoreductase</keyword>
<dbReference type="PRINTS" id="PR00368">
    <property type="entry name" value="FADPNR"/>
</dbReference>
<dbReference type="InterPro" id="IPR002938">
    <property type="entry name" value="FAD-bd"/>
</dbReference>